<dbReference type="NCBIfam" id="TIGR01451">
    <property type="entry name" value="B_ant_repeat"/>
    <property type="match status" value="4"/>
</dbReference>
<dbReference type="Pfam" id="PF18962">
    <property type="entry name" value="Por_Secre_tail"/>
    <property type="match status" value="1"/>
</dbReference>
<evidence type="ECO:0000259" key="3">
    <source>
        <dbReference type="PROSITE" id="PS51820"/>
    </source>
</evidence>
<dbReference type="InterPro" id="IPR011658">
    <property type="entry name" value="PA14_dom"/>
</dbReference>
<evidence type="ECO:0000256" key="2">
    <source>
        <dbReference type="SAM" id="SignalP"/>
    </source>
</evidence>
<dbReference type="InterPro" id="IPR037524">
    <property type="entry name" value="PA14/GLEYA"/>
</dbReference>
<dbReference type="EMBL" id="RWIS01000001">
    <property type="protein sequence ID" value="RSK37475.1"/>
    <property type="molecule type" value="Genomic_DNA"/>
</dbReference>
<dbReference type="Pfam" id="PF07691">
    <property type="entry name" value="PA14"/>
    <property type="match status" value="1"/>
</dbReference>
<feature type="compositionally biased region" description="Gly residues" evidence="1">
    <location>
        <begin position="763"/>
        <end position="775"/>
    </location>
</feature>
<accession>A0A3R9NTU4</accession>
<dbReference type="InterPro" id="IPR013783">
    <property type="entry name" value="Ig-like_fold"/>
</dbReference>
<feature type="region of interest" description="Disordered" evidence="1">
    <location>
        <begin position="1064"/>
        <end position="1085"/>
    </location>
</feature>
<feature type="compositionally biased region" description="Gly residues" evidence="1">
    <location>
        <begin position="739"/>
        <end position="752"/>
    </location>
</feature>
<dbReference type="InterPro" id="IPR051172">
    <property type="entry name" value="Chlamydia_OmcB"/>
</dbReference>
<keyword evidence="5" id="KW-1185">Reference proteome</keyword>
<dbReference type="OrthoDB" id="642696at2"/>
<dbReference type="PROSITE" id="PS51820">
    <property type="entry name" value="PA14"/>
    <property type="match status" value="1"/>
</dbReference>
<feature type="signal peptide" evidence="2">
    <location>
        <begin position="1"/>
        <end position="24"/>
    </location>
</feature>
<feature type="compositionally biased region" description="Polar residues" evidence="1">
    <location>
        <begin position="1065"/>
        <end position="1085"/>
    </location>
</feature>
<dbReference type="Gene3D" id="3.90.182.10">
    <property type="entry name" value="Toxin - Anthrax Protective Antigen,domain 1"/>
    <property type="match status" value="1"/>
</dbReference>
<feature type="region of interest" description="Disordered" evidence="1">
    <location>
        <begin position="896"/>
        <end position="915"/>
    </location>
</feature>
<dbReference type="InterPro" id="IPR026444">
    <property type="entry name" value="Secre_tail"/>
</dbReference>
<organism evidence="4 5">
    <name type="scientific">Hymenobacter metallilatus</name>
    <dbReference type="NCBI Taxonomy" id="2493666"/>
    <lineage>
        <taxon>Bacteria</taxon>
        <taxon>Pseudomonadati</taxon>
        <taxon>Bacteroidota</taxon>
        <taxon>Cytophagia</taxon>
        <taxon>Cytophagales</taxon>
        <taxon>Hymenobacteraceae</taxon>
        <taxon>Hymenobacter</taxon>
    </lineage>
</organism>
<feature type="chain" id="PRO_5018638689" evidence="2">
    <location>
        <begin position="25"/>
        <end position="2925"/>
    </location>
</feature>
<dbReference type="NCBIfam" id="TIGR04183">
    <property type="entry name" value="Por_Secre_tail"/>
    <property type="match status" value="1"/>
</dbReference>
<feature type="compositionally biased region" description="Low complexity" evidence="1">
    <location>
        <begin position="1197"/>
        <end position="1211"/>
    </location>
</feature>
<dbReference type="Gene3D" id="2.60.40.10">
    <property type="entry name" value="Immunoglobulins"/>
    <property type="match status" value="3"/>
</dbReference>
<reference evidence="4 5" key="1">
    <citation type="submission" date="2018-12" db="EMBL/GenBank/DDBJ databases">
        <authorList>
            <person name="Feng G."/>
            <person name="Zhu H."/>
        </authorList>
    </citation>
    <scope>NUCLEOTIDE SEQUENCE [LARGE SCALE GENOMIC DNA]</scope>
    <source>
        <strain evidence="4 5">9PBR-2</strain>
    </source>
</reference>
<feature type="region of interest" description="Disordered" evidence="1">
    <location>
        <begin position="731"/>
        <end position="775"/>
    </location>
</feature>
<proteinExistence type="predicted"/>
<name>A0A3R9NTU4_9BACT</name>
<feature type="domain" description="PA14" evidence="3">
    <location>
        <begin position="1238"/>
        <end position="1399"/>
    </location>
</feature>
<dbReference type="InterPro" id="IPR047589">
    <property type="entry name" value="DUF11_rpt"/>
</dbReference>
<dbReference type="Proteomes" id="UP000280066">
    <property type="component" value="Unassembled WGS sequence"/>
</dbReference>
<evidence type="ECO:0000313" key="4">
    <source>
        <dbReference type="EMBL" id="RSK37475.1"/>
    </source>
</evidence>
<sequence length="2925" mass="290300">MRTCLRLAALLLTWAAFGQTTGWAQVLRPNSAEWWSRIEIAPLSFPTPATTGNRPMAIPVARTETSQIMLNSFGRTALSRTLSATDPDNNPIASYIINTLPPTASGVLELSGTAVTAGQVIPAANIGNLTFDPAAGYFGLANFTYSARDNANETSTTVTYAIPVSNQSCAQNSGLDFFNRTLGEDWAAGRSVTVQGTTITAGSYTAPASTTTFNIADQGADRGIGLTWTADYTATNAATSSVTFTFDRAVSGFSFVVNDIDRQATGAANTTWTDELTVAGIRPNGTTITLGNGDVIVGSNNTNTYNGNNIITGTASNTGAAGNVLITFPEAINRLVLTYKNTQTTYTNPGGQFVTFTSFSWCSRSDVGTAIAGPASAPAGSTVSYTVTTTNNGPDVPATITPTVQLPTGLSGVTGGTYNSATGLLTLAPVNDLASGNSTASIISFVLPAAGATSTSGFTTSIEDVVTVNNTASISTTVRATGASGTAGPCATAGRDGSATISTNPVTYYPTTNQTVSVNGTSIVVGAATGAATNIAAGDLLLVVQMQGADITSSNSSAYGDGVAGIPANGNTATNFTAGQYEYVVANNAITATAGGTLTLTTGLKNAYQTAAATGTQGRRVFQVVRIPQYLNLTLGANITPKVWDGTTGGIIALDVAGQLNLAGFTIDASGSGFRGGAGRQLAGDKTNPTTLTGTDYRSLATLNANGMKGEGTAGTPRYVNNAGTLFDTGVEGYPNGSAGRGAPGTAGGGGTDSNPVNNDENTGGGGGANGGAGGRGGNAWNSNAAVGGEAGGVFTASSSSRVVLGGGGGAGSTNNGTGTPGTGFASSGATGGGIVLLRTGTVAGSGTILADGASANNSVANDGSGGGGAGGSIVLTANVTSGLSGLTLSAKGGNGGTNTGGGAPHGTGGGGGGGVILTNGAPAAATITAGANGTTPGGGAFGAEPGNAGFSNAAISNSIANSTAGINCIADVATTITGPASANAGSTVSLNVTFANNGGQPAAGATRTVTLPAGVSNVVASGGTVSGTVATGYTITYSGTPLAAVSSNSFTITYTAPGTGPVVAQSNTSTTTSEGANPGLTGNNSASVSTAISTVADVATTLTTSQTNVAPGATITYTAQVTNNGPSPALSVVPTVQLPAGLNLTTTNLPDGGTYNNDTGLVTFPTTSSLASGASTPYRIIFPAPNYNTTITGKAASTSTTTDPTATNNDGSQANANVTTVVTLPTNGCAGAQYGPTRSSGLYGEYFSGYFADDLTFFNGKTAGLARYDATLNFASSASWGNLTPTAAGTASNPDTYTARYRGSINIATAGSYTFYLNSDDAAYLWLDGAALAPTIANAAINNGGLHSAQERTVTLTLSAGVHNLLVVYGENGGINVLTLEYASAGANVARQIIPNSVLCASASQPPVANNVTNTPAIPDNNGPTAIAALSATDPDGQIDSYTIVTLPPAAAGVLYLVSGSTLTAVTAGQVIPAASAGNLRFDPVSGYGTNGGANASFTYSATDNSGTVSNTATYTLTVGVAPVAVNDQNFTAPNTAVSFNVATNDTGPKDAATVDLDPNTAGIQTTKTVAGQGTFTVDNAGLVTFTPVNGFTGTAVIPYTINGTSGAVSNQASIAVTVRSLADVATTVSSSASTVTAGQSVTFTVTTTNVNTAGNTPATGVTQTLQLPAGLGTVTFSNGGSYNNTTGLVTLLSNGTLALGASNTYGVTFTAPASGPVVGTAQVTTTSNETVLSNNLNSVSVAVTPTYDLTTRISGPASVVAGQPVTFSVSSLNLGSGLASTVAQTVTLPRNLTNVYVSDNGIYDAASGVVTFPTLASLPSGQNVNHVISFVAPGAGTISAVANISGAGNETPTTNNQATASLTVNSAGTTNQANLFSTITSSTAAPAPGEVYTYTVTYGNNGPATGTNTSLRILLAPGLTVTGLPSGYSYNSTTGEITPSAVTATMASGFSSNFTFSVTAPAAGTVLATSAIAGTTIDPVPGNNQTEVSVTVTPRTDLLTTVSGPSTAVANQLVTYNVSASNSGAAAAAAATQVVRIPAYLGTANVTITGGGTYNNTTGEVTFDLGTVNAGTQVQNTISFYMPTETQISVVSSVATGTPETNVANNTASVTTTSQRSSDVQVFLASPASPIVAGTPVVYSVTTANNGEAPAASVTTTVQLPAGLTGVTVSGGGSYDAATGVVTFATRTEVPAGPDGTITNTISFLAPDAKRLTATAVANVSNATNDLNLGNNVVQSSIVVNQPTTSISDLAVAISSDASTYTAGSPITYTVTVTNNGTADATDVRTRIALPGDLTGFSGPAGASYSTGSGVVLITSSTANVSLASGSSLTYSFSVNAPGAGPVVAVASTSSDNTDNVPANNISQNSVNITSLADVQTVLDGVGTAVAGSTVSYTVITRNNGASPASNVQQTVQLPTGLTGVVVSGGGSYDSNSGVVTFPTISSLNSGTAQAVINTISFPFPTASYRLVANVSTTTAEGGVTANNTDPFTTNIANQAPVARNVVNNITAPDATNAAVDQPIAALAATDADGTIRSFTISNLPNTTTQGTLYVNGVAATEGQVVTLADASKLSFKPVNGFVGNAFFNYTALDNNSLVSNNTAVYTIPVASDNNSSYATTPAKGGSNRYQNNDVLAYVVDPNGAVYNGSGVIYDATTGALVSGSVANGLPTSGTNATISAADQNKLSAVGLALNPATGQVYVANRLLLKQGTYSVSITTTDIYGGVTTQTVNIPVGASPLPVTLVSFTATAAGQDAKLAWTTAQEVNNAYFLVERSFDGHSFEVLKQVQGQGTTATATPYALLDAQVAAKAQGRLAYYRLRQVDTDGTEALSSVQTVRFAAALLAGEAQLYPNPASSATDARLDLSALPAGTYQVTITDLAGRRVRSFQQAGGSSEALHVTELPSGSYLVQVQGNGQSVVKRLTKE</sequence>
<gene>
    <name evidence="4" type="ORF">EI290_02155</name>
</gene>
<comment type="caution">
    <text evidence="4">The sequence shown here is derived from an EMBL/GenBank/DDBJ whole genome shotgun (WGS) entry which is preliminary data.</text>
</comment>
<dbReference type="PANTHER" id="PTHR34819">
    <property type="entry name" value="LARGE CYSTEINE-RICH PERIPLASMIC PROTEIN OMCB"/>
    <property type="match status" value="1"/>
</dbReference>
<dbReference type="Pfam" id="PF17963">
    <property type="entry name" value="Big_9"/>
    <property type="match status" value="2"/>
</dbReference>
<evidence type="ECO:0000313" key="5">
    <source>
        <dbReference type="Proteomes" id="UP000280066"/>
    </source>
</evidence>
<evidence type="ECO:0000256" key="1">
    <source>
        <dbReference type="SAM" id="MobiDB-lite"/>
    </source>
</evidence>
<feature type="region of interest" description="Disordered" evidence="1">
    <location>
        <begin position="1196"/>
        <end position="1215"/>
    </location>
</feature>
<dbReference type="InterPro" id="IPR001434">
    <property type="entry name" value="OmcB-like_DUF11"/>
</dbReference>
<dbReference type="Pfam" id="PF01345">
    <property type="entry name" value="DUF11"/>
    <property type="match status" value="9"/>
</dbReference>
<keyword evidence="2" id="KW-0732">Signal</keyword>
<protein>
    <submittedName>
        <fullName evidence="4">DUF11 domain-containing protein</fullName>
    </submittedName>
</protein>
<dbReference type="SUPFAM" id="SSF56988">
    <property type="entry name" value="Anthrax protective antigen"/>
    <property type="match status" value="1"/>
</dbReference>
<dbReference type="SMART" id="SM00758">
    <property type="entry name" value="PA14"/>
    <property type="match status" value="1"/>
</dbReference>